<evidence type="ECO:0000256" key="3">
    <source>
        <dbReference type="ARBA" id="ARBA00023134"/>
    </source>
</evidence>
<dbReference type="PANTHER" id="PTHR10903:SF107">
    <property type="entry name" value="GTPASE IMAP FAMILY MEMBER 4-LIKE-RELATED"/>
    <property type="match status" value="1"/>
</dbReference>
<dbReference type="GO" id="GO:0005525">
    <property type="term" value="F:GTP binding"/>
    <property type="evidence" value="ECO:0007669"/>
    <property type="project" value="UniProtKB-KW"/>
</dbReference>
<evidence type="ECO:0000256" key="4">
    <source>
        <dbReference type="SAM" id="MobiDB-lite"/>
    </source>
</evidence>
<reference evidence="6" key="1">
    <citation type="journal article" date="2023" name="Science">
        <title>Genome structures resolve the early diversification of teleost fishes.</title>
        <authorList>
            <person name="Parey E."/>
            <person name="Louis A."/>
            <person name="Montfort J."/>
            <person name="Bouchez O."/>
            <person name="Roques C."/>
            <person name="Iampietro C."/>
            <person name="Lluch J."/>
            <person name="Castinel A."/>
            <person name="Donnadieu C."/>
            <person name="Desvignes T."/>
            <person name="Floi Bucao C."/>
            <person name="Jouanno E."/>
            <person name="Wen M."/>
            <person name="Mejri S."/>
            <person name="Dirks R."/>
            <person name="Jansen H."/>
            <person name="Henkel C."/>
            <person name="Chen W.J."/>
            <person name="Zahm M."/>
            <person name="Cabau C."/>
            <person name="Klopp C."/>
            <person name="Thompson A.W."/>
            <person name="Robinson-Rechavi M."/>
            <person name="Braasch I."/>
            <person name="Lecointre G."/>
            <person name="Bobe J."/>
            <person name="Postlethwait J.H."/>
            <person name="Berthelot C."/>
            <person name="Roest Crollius H."/>
            <person name="Guiguen Y."/>
        </authorList>
    </citation>
    <scope>NUCLEOTIDE SEQUENCE</scope>
    <source>
        <strain evidence="6">NC1722</strain>
    </source>
</reference>
<dbReference type="InterPro" id="IPR006703">
    <property type="entry name" value="G_AIG1"/>
</dbReference>
<keyword evidence="7" id="KW-1185">Reference proteome</keyword>
<dbReference type="Pfam" id="PF04548">
    <property type="entry name" value="AIG1"/>
    <property type="match status" value="2"/>
</dbReference>
<dbReference type="Gene3D" id="3.40.50.300">
    <property type="entry name" value="P-loop containing nucleotide triphosphate hydrolases"/>
    <property type="match status" value="2"/>
</dbReference>
<gene>
    <name evidence="6" type="ORF">AAFF_G00358220</name>
</gene>
<keyword evidence="2" id="KW-0547">Nucleotide-binding</keyword>
<dbReference type="Proteomes" id="UP001221898">
    <property type="component" value="Unassembled WGS sequence"/>
</dbReference>
<proteinExistence type="inferred from homology"/>
<comment type="caution">
    <text evidence="6">The sequence shown here is derived from an EMBL/GenBank/DDBJ whole genome shotgun (WGS) entry which is preliminary data.</text>
</comment>
<comment type="similarity">
    <text evidence="1">Belongs to the TRAFAC class TrmE-Era-EngA-EngB-Septin-like GTPase superfamily. AIG1/Toc34/Toc159-like paraseptin GTPase family. IAN subfamily.</text>
</comment>
<sequence length="576" mass="64780">METKAERMKRKMAGAGSSCHGGETRFLSELRLVLLGRIWSGKSSAGNIILGGEHFDPEAKTMECVKSQSEVDGRQLTVVDAPGWWKNFSVQDTPELVKQEILHSVFLCTPGPHAFLLAIDVDSSFEEKHRRTVEVHLELLSKRVWRHTIVLFNYGDWTGDTTNKQLADIEGTALHWLVEKCGRRSHVLKRGDATQVSELLEKIEEMVAGNSGCHFEIESSVLQEVKERRVAEEERATQRLMKVQNEKETLRALLNGEARHLSELRIVMLGWAMVGKSSTANTILGTVKVDESRTAICVKRQGKVEGRRVIIVDTPGWWVCHSVQDTAQLVRQEILRSTSLCFPGPHVFLLVMDTGMSFTETHRRTIMEHAELFGKDVWRHALVVFTWAEWLGGSTIERHIESEGKALQWLIERCANRYHVIHNEDRGDGSQVTELLEKVEDMVALNSVFHLHGRGGSQEESTGLKETELKQQTEGESYANPEKLIAMFLEASKRMEQDMLENIRRMLVDVDPKEGASLGPPPNFGGETLSEVSSCELVRSHDKVSGWLRDSSASGYGTNSVSSSECPEITEETRDQ</sequence>
<dbReference type="PANTHER" id="PTHR10903">
    <property type="entry name" value="GTPASE, IMAP FAMILY MEMBER-RELATED"/>
    <property type="match status" value="1"/>
</dbReference>
<accession>A0AAD7X214</accession>
<feature type="region of interest" description="Disordered" evidence="4">
    <location>
        <begin position="453"/>
        <end position="476"/>
    </location>
</feature>
<evidence type="ECO:0000256" key="1">
    <source>
        <dbReference type="ARBA" id="ARBA00008535"/>
    </source>
</evidence>
<protein>
    <recommendedName>
        <fullName evidence="5">AIG1-type G domain-containing protein</fullName>
    </recommendedName>
</protein>
<name>A0AAD7X214_9TELE</name>
<feature type="compositionally biased region" description="Basic and acidic residues" evidence="4">
    <location>
        <begin position="462"/>
        <end position="473"/>
    </location>
</feature>
<evidence type="ECO:0000259" key="5">
    <source>
        <dbReference type="PROSITE" id="PS51720"/>
    </source>
</evidence>
<dbReference type="AlphaFoldDB" id="A0AAD7X214"/>
<feature type="region of interest" description="Disordered" evidence="4">
    <location>
        <begin position="547"/>
        <end position="576"/>
    </location>
</feature>
<evidence type="ECO:0000256" key="2">
    <source>
        <dbReference type="ARBA" id="ARBA00022741"/>
    </source>
</evidence>
<organism evidence="6 7">
    <name type="scientific">Aldrovandia affinis</name>
    <dbReference type="NCBI Taxonomy" id="143900"/>
    <lineage>
        <taxon>Eukaryota</taxon>
        <taxon>Metazoa</taxon>
        <taxon>Chordata</taxon>
        <taxon>Craniata</taxon>
        <taxon>Vertebrata</taxon>
        <taxon>Euteleostomi</taxon>
        <taxon>Actinopterygii</taxon>
        <taxon>Neopterygii</taxon>
        <taxon>Teleostei</taxon>
        <taxon>Notacanthiformes</taxon>
        <taxon>Halosauridae</taxon>
        <taxon>Aldrovandia</taxon>
    </lineage>
</organism>
<dbReference type="EMBL" id="JAINUG010000006">
    <property type="protein sequence ID" value="KAJ8416534.1"/>
    <property type="molecule type" value="Genomic_DNA"/>
</dbReference>
<evidence type="ECO:0000313" key="7">
    <source>
        <dbReference type="Proteomes" id="UP001221898"/>
    </source>
</evidence>
<keyword evidence="3" id="KW-0342">GTP-binding</keyword>
<evidence type="ECO:0000313" key="6">
    <source>
        <dbReference type="EMBL" id="KAJ8416534.1"/>
    </source>
</evidence>
<dbReference type="PROSITE" id="PS51720">
    <property type="entry name" value="G_AIG1"/>
    <property type="match status" value="2"/>
</dbReference>
<feature type="domain" description="AIG1-type G" evidence="5">
    <location>
        <begin position="27"/>
        <end position="224"/>
    </location>
</feature>
<dbReference type="SUPFAM" id="SSF52540">
    <property type="entry name" value="P-loop containing nucleoside triphosphate hydrolases"/>
    <property type="match status" value="2"/>
</dbReference>
<feature type="domain" description="AIG1-type G" evidence="5">
    <location>
        <begin position="261"/>
        <end position="460"/>
    </location>
</feature>
<feature type="compositionally biased region" description="Polar residues" evidence="4">
    <location>
        <begin position="551"/>
        <end position="565"/>
    </location>
</feature>
<dbReference type="InterPro" id="IPR045058">
    <property type="entry name" value="GIMA/IAN/Toc"/>
</dbReference>
<dbReference type="FunFam" id="3.40.50.300:FF:001809">
    <property type="entry name" value="Si:ch1073-365p7.2"/>
    <property type="match status" value="2"/>
</dbReference>
<dbReference type="InterPro" id="IPR027417">
    <property type="entry name" value="P-loop_NTPase"/>
</dbReference>